<protein>
    <recommendedName>
        <fullName evidence="5">WDR5-like beta-propeller domain-containing protein</fullName>
    </recommendedName>
</protein>
<dbReference type="InterPro" id="IPR015943">
    <property type="entry name" value="WD40/YVTN_repeat-like_dom_sf"/>
</dbReference>
<name>A0AAW1NY16_9CHLO</name>
<sequence>MNSKDALSQQSVDPARDSEATLANSDAGKKSYARPNYTLTRTMEGHQGGVVSVKFSPDGKWLASASADTTAKLWDPHTGELLRTFSGHSKGLSDVSWDPSSRYIATASDDYTLRIWNAHTGQSLHTLAGHTHHVFCCAFSPNGNLLVSGSFDETIRIWDVANGTCIKEIPAHSDPVTSVDFNRDGTLIASSSYEGLCRIWDTANGACLKTIIAPQFPPISLVRFTPNGKFLLTATLDSQLKLWDFNACESRKVYEGHQNSKHCCFATFCTVDEKGRWIVCGSEDHSIYLWGLNHKQVVQRIEGRPDASSRGNGHFAAVLGVSCHPSKKMIASGALADDCSIKIWEDAGVSQP</sequence>
<feature type="repeat" description="WD" evidence="3">
    <location>
        <begin position="43"/>
        <end position="84"/>
    </location>
</feature>
<keyword evidence="1 3" id="KW-0853">WD repeat</keyword>
<organism evidence="6 7">
    <name type="scientific">Symbiochloris irregularis</name>
    <dbReference type="NCBI Taxonomy" id="706552"/>
    <lineage>
        <taxon>Eukaryota</taxon>
        <taxon>Viridiplantae</taxon>
        <taxon>Chlorophyta</taxon>
        <taxon>core chlorophytes</taxon>
        <taxon>Trebouxiophyceae</taxon>
        <taxon>Trebouxiales</taxon>
        <taxon>Trebouxiaceae</taxon>
        <taxon>Symbiochloris</taxon>
    </lineage>
</organism>
<dbReference type="PANTHER" id="PTHR22847">
    <property type="entry name" value="WD40 REPEAT PROTEIN"/>
    <property type="match status" value="1"/>
</dbReference>
<dbReference type="InterPro" id="IPR059122">
    <property type="entry name" value="Beta-prop_WDR5-like"/>
</dbReference>
<dbReference type="PROSITE" id="PS50294">
    <property type="entry name" value="WD_REPEATS_REGION"/>
    <property type="match status" value="5"/>
</dbReference>
<dbReference type="CDD" id="cd00200">
    <property type="entry name" value="WD40"/>
    <property type="match status" value="1"/>
</dbReference>
<dbReference type="Proteomes" id="UP001465755">
    <property type="component" value="Unassembled WGS sequence"/>
</dbReference>
<dbReference type="PROSITE" id="PS50082">
    <property type="entry name" value="WD_REPEATS_2"/>
    <property type="match status" value="5"/>
</dbReference>
<evidence type="ECO:0000256" key="4">
    <source>
        <dbReference type="SAM" id="MobiDB-lite"/>
    </source>
</evidence>
<dbReference type="GO" id="GO:0042393">
    <property type="term" value="F:histone binding"/>
    <property type="evidence" value="ECO:0007669"/>
    <property type="project" value="TreeGrafter"/>
</dbReference>
<gene>
    <name evidence="6" type="ORF">WJX73_004178</name>
</gene>
<feature type="repeat" description="WD" evidence="3">
    <location>
        <begin position="127"/>
        <end position="168"/>
    </location>
</feature>
<dbReference type="GO" id="GO:0048188">
    <property type="term" value="C:Set1C/COMPASS complex"/>
    <property type="evidence" value="ECO:0007669"/>
    <property type="project" value="TreeGrafter"/>
</dbReference>
<dbReference type="InterPro" id="IPR020472">
    <property type="entry name" value="WD40_PAC1"/>
</dbReference>
<evidence type="ECO:0000313" key="7">
    <source>
        <dbReference type="Proteomes" id="UP001465755"/>
    </source>
</evidence>
<dbReference type="InterPro" id="IPR019775">
    <property type="entry name" value="WD40_repeat_CS"/>
</dbReference>
<dbReference type="SUPFAM" id="SSF50978">
    <property type="entry name" value="WD40 repeat-like"/>
    <property type="match status" value="1"/>
</dbReference>
<feature type="repeat" description="WD" evidence="3">
    <location>
        <begin position="85"/>
        <end position="126"/>
    </location>
</feature>
<dbReference type="AlphaFoldDB" id="A0AAW1NY16"/>
<dbReference type="SMART" id="SM00320">
    <property type="entry name" value="WD40"/>
    <property type="match status" value="7"/>
</dbReference>
<dbReference type="EMBL" id="JALJOQ010000099">
    <property type="protein sequence ID" value="KAK9798201.1"/>
    <property type="molecule type" value="Genomic_DNA"/>
</dbReference>
<feature type="compositionally biased region" description="Polar residues" evidence="4">
    <location>
        <begin position="1"/>
        <end position="12"/>
    </location>
</feature>
<reference evidence="6 7" key="1">
    <citation type="journal article" date="2024" name="Nat. Commun.">
        <title>Phylogenomics reveals the evolutionary origins of lichenization in chlorophyte algae.</title>
        <authorList>
            <person name="Puginier C."/>
            <person name="Libourel C."/>
            <person name="Otte J."/>
            <person name="Skaloud P."/>
            <person name="Haon M."/>
            <person name="Grisel S."/>
            <person name="Petersen M."/>
            <person name="Berrin J.G."/>
            <person name="Delaux P.M."/>
            <person name="Dal Grande F."/>
            <person name="Keller J."/>
        </authorList>
    </citation>
    <scope>NUCLEOTIDE SEQUENCE [LARGE SCALE GENOMIC DNA]</scope>
    <source>
        <strain evidence="6 7">SAG 2036</strain>
    </source>
</reference>
<proteinExistence type="predicted"/>
<evidence type="ECO:0000256" key="3">
    <source>
        <dbReference type="PROSITE-ProRule" id="PRU00221"/>
    </source>
</evidence>
<feature type="region of interest" description="Disordered" evidence="4">
    <location>
        <begin position="1"/>
        <end position="29"/>
    </location>
</feature>
<accession>A0AAW1NY16</accession>
<feature type="repeat" description="WD" evidence="3">
    <location>
        <begin position="212"/>
        <end position="253"/>
    </location>
</feature>
<dbReference type="InterPro" id="IPR001680">
    <property type="entry name" value="WD40_rpt"/>
</dbReference>
<dbReference type="FunFam" id="2.130.10.10:FF:000228">
    <property type="entry name" value="COMPASS-like H3K4 histone methylase component WDR5A"/>
    <property type="match status" value="1"/>
</dbReference>
<dbReference type="PIRSF" id="PIRSF002394">
    <property type="entry name" value="GN-bd_beta"/>
    <property type="match status" value="1"/>
</dbReference>
<dbReference type="Gene3D" id="2.130.10.10">
    <property type="entry name" value="YVTN repeat-like/Quinoprotein amine dehydrogenase"/>
    <property type="match status" value="1"/>
</dbReference>
<evidence type="ECO:0000259" key="5">
    <source>
        <dbReference type="Pfam" id="PF25175"/>
    </source>
</evidence>
<keyword evidence="7" id="KW-1185">Reference proteome</keyword>
<evidence type="ECO:0000256" key="1">
    <source>
        <dbReference type="ARBA" id="ARBA00022574"/>
    </source>
</evidence>
<feature type="domain" description="WDR5-like beta-propeller" evidence="5">
    <location>
        <begin position="42"/>
        <end position="345"/>
    </location>
</feature>
<dbReference type="PRINTS" id="PR00320">
    <property type="entry name" value="GPROTEINBRPT"/>
</dbReference>
<feature type="repeat" description="WD" evidence="3">
    <location>
        <begin position="169"/>
        <end position="210"/>
    </location>
</feature>
<comment type="caution">
    <text evidence="6">The sequence shown here is derived from an EMBL/GenBank/DDBJ whole genome shotgun (WGS) entry which is preliminary data.</text>
</comment>
<dbReference type="Pfam" id="PF25175">
    <property type="entry name" value="Beta-prop_WDR5"/>
    <property type="match status" value="1"/>
</dbReference>
<dbReference type="PROSITE" id="PS00678">
    <property type="entry name" value="WD_REPEATS_1"/>
    <property type="match status" value="3"/>
</dbReference>
<dbReference type="InterPro" id="IPR036322">
    <property type="entry name" value="WD40_repeat_dom_sf"/>
</dbReference>
<evidence type="ECO:0000313" key="6">
    <source>
        <dbReference type="EMBL" id="KAK9798201.1"/>
    </source>
</evidence>
<dbReference type="PANTHER" id="PTHR22847:SF637">
    <property type="entry name" value="WD REPEAT DOMAIN 5B"/>
    <property type="match status" value="1"/>
</dbReference>
<evidence type="ECO:0000256" key="2">
    <source>
        <dbReference type="ARBA" id="ARBA00022737"/>
    </source>
</evidence>
<keyword evidence="2" id="KW-0677">Repeat</keyword>